<comment type="caution">
    <text evidence="2">The sequence shown here is derived from an EMBL/GenBank/DDBJ whole genome shotgun (WGS) entry which is preliminary data.</text>
</comment>
<organism evidence="2 3">
    <name type="scientific">Streptomyces yokosukanensis</name>
    <dbReference type="NCBI Taxonomy" id="67386"/>
    <lineage>
        <taxon>Bacteria</taxon>
        <taxon>Bacillati</taxon>
        <taxon>Actinomycetota</taxon>
        <taxon>Actinomycetes</taxon>
        <taxon>Kitasatosporales</taxon>
        <taxon>Streptomycetaceae</taxon>
        <taxon>Streptomyces</taxon>
    </lineage>
</organism>
<dbReference type="EMBL" id="LMWN01000007">
    <property type="protein sequence ID" value="KUN08767.1"/>
    <property type="molecule type" value="Genomic_DNA"/>
</dbReference>
<reference evidence="2 3" key="1">
    <citation type="submission" date="2015-10" db="EMBL/GenBank/DDBJ databases">
        <title>Draft genome sequence of Streptomyces yokosukanensis DSM 40224, type strain for the species Streptomyces yokosukanensis.</title>
        <authorList>
            <person name="Ruckert C."/>
            <person name="Winkler A."/>
            <person name="Kalinowski J."/>
            <person name="Kampfer P."/>
            <person name="Glaeser S."/>
        </authorList>
    </citation>
    <scope>NUCLEOTIDE SEQUENCE [LARGE SCALE GENOMIC DNA]</scope>
    <source>
        <strain evidence="2 3">DSM 40224</strain>
    </source>
</reference>
<sequence>MPVAAALAVTAALLLTACGGGDDGSKDNDKIAGADAGGTKTSASPSASDAARNIDRPTMKFPSDFKMVFDRTEPSDAKNAAVLGDAENFVRAINYGVVQQNAEDGAYKFYSTPDGTAQAYARKQIKQYVDGGWTVTGVQRYSRAKVDMTSGGNRASVSFCDDDSKFYGKEVKSKKILKTKPSDKDYYFFEIVMTASKGAKGLWTAEDIEVQKEATQCKG</sequence>
<accession>A0A101PBZ0</accession>
<evidence type="ECO:0000256" key="1">
    <source>
        <dbReference type="SAM" id="MobiDB-lite"/>
    </source>
</evidence>
<proteinExistence type="predicted"/>
<evidence type="ECO:0000313" key="2">
    <source>
        <dbReference type="EMBL" id="KUN08767.1"/>
    </source>
</evidence>
<feature type="region of interest" description="Disordered" evidence="1">
    <location>
        <begin position="25"/>
        <end position="54"/>
    </location>
</feature>
<keyword evidence="3" id="KW-1185">Reference proteome</keyword>
<gene>
    <name evidence="2" type="ORF">AQI95_07080</name>
</gene>
<name>A0A101PBZ0_9ACTN</name>
<dbReference type="Proteomes" id="UP000053127">
    <property type="component" value="Unassembled WGS sequence"/>
</dbReference>
<dbReference type="AlphaFoldDB" id="A0A101PBZ0"/>
<evidence type="ECO:0000313" key="3">
    <source>
        <dbReference type="Proteomes" id="UP000053127"/>
    </source>
</evidence>
<dbReference type="STRING" id="67386.AQI95_07080"/>
<protein>
    <submittedName>
        <fullName evidence="2">Uncharacterized protein</fullName>
    </submittedName>
</protein>